<dbReference type="InterPro" id="IPR000182">
    <property type="entry name" value="GNAT_dom"/>
</dbReference>
<keyword evidence="1" id="KW-0813">Transport</keyword>
<sequence>MPTFNIIKQIQPKKSFRVASIMGKFDLENNQIKEHFEGNIDIKDNWKIGLIVGKSGSGKTTIAKQLFPDSYITNFEYNAETILDDMPKECSVEEITKAFNSVGFSSPPSWLKPYSVLSNGEKMRVDLARAILEENKLFVFDEFTSVVDRNVAQIGSFAMQKAIRKSNKQFIAVTCHYDVEDWLLPDWIFNTDTMTFHSNEGQKKNRPEIKFEIFQTNDKSVWKMFSKHHYLSHSHNNAANVFVLFINDSICGFCSILHFPHPIVKNLKKVHRLVILPDYQGLGIGIKLLEEIGKIYLNNKDRYTITTSSPSLIFYLKKSILWNCNRFGRLINTSKTSTITGFTEKGGYSANRLTVSFELK</sequence>
<evidence type="ECO:0000256" key="2">
    <source>
        <dbReference type="ARBA" id="ARBA00022741"/>
    </source>
</evidence>
<name>A0A6J5S5Y1_9CAUD</name>
<keyword evidence="3" id="KW-0067">ATP-binding</keyword>
<dbReference type="GO" id="GO:0016887">
    <property type="term" value="F:ATP hydrolysis activity"/>
    <property type="evidence" value="ECO:0007669"/>
    <property type="project" value="InterPro"/>
</dbReference>
<dbReference type="InterPro" id="IPR003439">
    <property type="entry name" value="ABC_transporter-like_ATP-bd"/>
</dbReference>
<dbReference type="SUPFAM" id="SSF52540">
    <property type="entry name" value="P-loop containing nucleoside triphosphate hydrolases"/>
    <property type="match status" value="1"/>
</dbReference>
<organism evidence="5">
    <name type="scientific">uncultured Caudovirales phage</name>
    <dbReference type="NCBI Taxonomy" id="2100421"/>
    <lineage>
        <taxon>Viruses</taxon>
        <taxon>Duplodnaviria</taxon>
        <taxon>Heunggongvirae</taxon>
        <taxon>Uroviricota</taxon>
        <taxon>Caudoviricetes</taxon>
        <taxon>Peduoviridae</taxon>
        <taxon>Maltschvirus</taxon>
        <taxon>Maltschvirus maltsch</taxon>
    </lineage>
</organism>
<evidence type="ECO:0000313" key="5">
    <source>
        <dbReference type="EMBL" id="CAB4203927.1"/>
    </source>
</evidence>
<evidence type="ECO:0000256" key="1">
    <source>
        <dbReference type="ARBA" id="ARBA00022448"/>
    </source>
</evidence>
<gene>
    <name evidence="5" type="ORF">UFOVP1384_12</name>
</gene>
<dbReference type="CDD" id="cd04301">
    <property type="entry name" value="NAT_SF"/>
    <property type="match status" value="1"/>
</dbReference>
<dbReference type="InterPro" id="IPR016181">
    <property type="entry name" value="Acyl_CoA_acyltransferase"/>
</dbReference>
<dbReference type="GO" id="GO:0042626">
    <property type="term" value="F:ATPase-coupled transmembrane transporter activity"/>
    <property type="evidence" value="ECO:0007669"/>
    <property type="project" value="TreeGrafter"/>
</dbReference>
<dbReference type="CDD" id="cd00267">
    <property type="entry name" value="ABC_ATPase"/>
    <property type="match status" value="1"/>
</dbReference>
<evidence type="ECO:0000259" key="4">
    <source>
        <dbReference type="PROSITE" id="PS51186"/>
    </source>
</evidence>
<keyword evidence="2" id="KW-0547">Nucleotide-binding</keyword>
<evidence type="ECO:0000256" key="3">
    <source>
        <dbReference type="ARBA" id="ARBA00022840"/>
    </source>
</evidence>
<dbReference type="GO" id="GO:0005524">
    <property type="term" value="F:ATP binding"/>
    <property type="evidence" value="ECO:0007669"/>
    <property type="project" value="UniProtKB-KW"/>
</dbReference>
<dbReference type="GO" id="GO:0016747">
    <property type="term" value="F:acyltransferase activity, transferring groups other than amino-acyl groups"/>
    <property type="evidence" value="ECO:0007669"/>
    <property type="project" value="InterPro"/>
</dbReference>
<proteinExistence type="predicted"/>
<dbReference type="Pfam" id="PF13508">
    <property type="entry name" value="Acetyltransf_7"/>
    <property type="match status" value="1"/>
</dbReference>
<dbReference type="PANTHER" id="PTHR43553">
    <property type="entry name" value="HEAVY METAL TRANSPORTER"/>
    <property type="match status" value="1"/>
</dbReference>
<dbReference type="InterPro" id="IPR050095">
    <property type="entry name" value="ECF_ABC_transporter_ATP-bd"/>
</dbReference>
<dbReference type="InterPro" id="IPR027417">
    <property type="entry name" value="P-loop_NTPase"/>
</dbReference>
<dbReference type="Pfam" id="PF00005">
    <property type="entry name" value="ABC_tran"/>
    <property type="match status" value="1"/>
</dbReference>
<dbReference type="PROSITE" id="PS51186">
    <property type="entry name" value="GNAT"/>
    <property type="match status" value="1"/>
</dbReference>
<dbReference type="Gene3D" id="3.40.630.30">
    <property type="match status" value="1"/>
</dbReference>
<reference evidence="5" key="1">
    <citation type="submission" date="2020-05" db="EMBL/GenBank/DDBJ databases">
        <authorList>
            <person name="Chiriac C."/>
            <person name="Salcher M."/>
            <person name="Ghai R."/>
            <person name="Kavagutti S V."/>
        </authorList>
    </citation>
    <scope>NUCLEOTIDE SEQUENCE</scope>
</reference>
<dbReference type="EMBL" id="LR797341">
    <property type="protein sequence ID" value="CAB4203927.1"/>
    <property type="molecule type" value="Genomic_DNA"/>
</dbReference>
<accession>A0A6J5S5Y1</accession>
<dbReference type="SUPFAM" id="SSF55729">
    <property type="entry name" value="Acyl-CoA N-acyltransferases (Nat)"/>
    <property type="match status" value="1"/>
</dbReference>
<dbReference type="Gene3D" id="3.40.50.300">
    <property type="entry name" value="P-loop containing nucleotide triphosphate hydrolases"/>
    <property type="match status" value="1"/>
</dbReference>
<protein>
    <submittedName>
        <fullName evidence="5">ABC_ATPase domain containing protein</fullName>
    </submittedName>
</protein>
<feature type="domain" description="N-acetyltransferase" evidence="4">
    <location>
        <begin position="194"/>
        <end position="360"/>
    </location>
</feature>